<reference evidence="9" key="2">
    <citation type="submission" date="2015-01" db="EMBL/GenBank/DDBJ databases">
        <title>Evolutionary Origins and Diversification of the Mycorrhizal Mutualists.</title>
        <authorList>
            <consortium name="DOE Joint Genome Institute"/>
            <consortium name="Mycorrhizal Genomics Consortium"/>
            <person name="Kohler A."/>
            <person name="Kuo A."/>
            <person name="Nagy L.G."/>
            <person name="Floudas D."/>
            <person name="Copeland A."/>
            <person name="Barry K.W."/>
            <person name="Cichocki N."/>
            <person name="Veneault-Fourrey C."/>
            <person name="LaButti K."/>
            <person name="Lindquist E.A."/>
            <person name="Lipzen A."/>
            <person name="Lundell T."/>
            <person name="Morin E."/>
            <person name="Murat C."/>
            <person name="Riley R."/>
            <person name="Ohm R."/>
            <person name="Sun H."/>
            <person name="Tunlid A."/>
            <person name="Henrissat B."/>
            <person name="Grigoriev I.V."/>
            <person name="Hibbett D.S."/>
            <person name="Martin F."/>
        </authorList>
    </citation>
    <scope>NUCLEOTIDE SEQUENCE [LARGE SCALE GENOMIC DNA]</scope>
    <source>
        <strain evidence="8 9">Marx 270</strain>
    </source>
</reference>
<feature type="transmembrane region" description="Helical" evidence="5">
    <location>
        <begin position="288"/>
        <end position="307"/>
    </location>
</feature>
<dbReference type="GO" id="GO:0016020">
    <property type="term" value="C:membrane"/>
    <property type="evidence" value="ECO:0007669"/>
    <property type="project" value="UniProtKB-SubCell"/>
</dbReference>
<evidence type="ECO:0000256" key="2">
    <source>
        <dbReference type="ARBA" id="ARBA00022692"/>
    </source>
</evidence>
<name>A0A0C3PQC0_PISTI</name>
<feature type="transmembrane region" description="Helical" evidence="5">
    <location>
        <begin position="142"/>
        <end position="161"/>
    </location>
</feature>
<evidence type="ECO:0000259" key="6">
    <source>
        <dbReference type="Pfam" id="PF03151"/>
    </source>
</evidence>
<dbReference type="EMBL" id="KN831950">
    <property type="protein sequence ID" value="KIO11188.1"/>
    <property type="molecule type" value="Genomic_DNA"/>
</dbReference>
<evidence type="ECO:0000313" key="7">
    <source>
        <dbReference type="EMBL" id="KIO11186.1"/>
    </source>
</evidence>
<keyword evidence="2 5" id="KW-0812">Transmembrane</keyword>
<evidence type="ECO:0000256" key="4">
    <source>
        <dbReference type="ARBA" id="ARBA00023136"/>
    </source>
</evidence>
<evidence type="ECO:0000313" key="9">
    <source>
        <dbReference type="Proteomes" id="UP000054217"/>
    </source>
</evidence>
<organism evidence="7 9">
    <name type="scientific">Pisolithus tinctorius Marx 270</name>
    <dbReference type="NCBI Taxonomy" id="870435"/>
    <lineage>
        <taxon>Eukaryota</taxon>
        <taxon>Fungi</taxon>
        <taxon>Dikarya</taxon>
        <taxon>Basidiomycota</taxon>
        <taxon>Agaricomycotina</taxon>
        <taxon>Agaricomycetes</taxon>
        <taxon>Agaricomycetidae</taxon>
        <taxon>Boletales</taxon>
        <taxon>Sclerodermatineae</taxon>
        <taxon>Pisolithaceae</taxon>
        <taxon>Pisolithus</taxon>
    </lineage>
</organism>
<gene>
    <name evidence="7" type="ORF">M404DRAFT_71889</name>
    <name evidence="8" type="ORF">M404DRAFT_75231</name>
</gene>
<feature type="transmembrane region" description="Helical" evidence="5">
    <location>
        <begin position="94"/>
        <end position="113"/>
    </location>
</feature>
<keyword evidence="4 5" id="KW-0472">Membrane</keyword>
<feature type="transmembrane region" description="Helical" evidence="5">
    <location>
        <begin position="261"/>
        <end position="282"/>
    </location>
</feature>
<dbReference type="AlphaFoldDB" id="A0A0C3PQC0"/>
<dbReference type="HOGENOM" id="CLU_033641_1_0_1"/>
<protein>
    <recommendedName>
        <fullName evidence="6">Sugar phosphate transporter domain-containing protein</fullName>
    </recommendedName>
</protein>
<evidence type="ECO:0000256" key="5">
    <source>
        <dbReference type="SAM" id="Phobius"/>
    </source>
</evidence>
<dbReference type="Pfam" id="PF03151">
    <property type="entry name" value="TPT"/>
    <property type="match status" value="1"/>
</dbReference>
<accession>A0A0C3PQC0</accession>
<keyword evidence="9" id="KW-1185">Reference proteome</keyword>
<dbReference type="OrthoDB" id="10261634at2759"/>
<dbReference type="EMBL" id="KN831950">
    <property type="protein sequence ID" value="KIO11186.1"/>
    <property type="molecule type" value="Genomic_DNA"/>
</dbReference>
<dbReference type="Proteomes" id="UP000054217">
    <property type="component" value="Unassembled WGS sequence"/>
</dbReference>
<reference evidence="7 9" key="1">
    <citation type="submission" date="2014-04" db="EMBL/GenBank/DDBJ databases">
        <authorList>
            <consortium name="DOE Joint Genome Institute"/>
            <person name="Kuo A."/>
            <person name="Kohler A."/>
            <person name="Costa M.D."/>
            <person name="Nagy L.G."/>
            <person name="Floudas D."/>
            <person name="Copeland A."/>
            <person name="Barry K.W."/>
            <person name="Cichocki N."/>
            <person name="Veneault-Fourrey C."/>
            <person name="LaButti K."/>
            <person name="Lindquist E.A."/>
            <person name="Lipzen A."/>
            <person name="Lundell T."/>
            <person name="Morin E."/>
            <person name="Murat C."/>
            <person name="Sun H."/>
            <person name="Tunlid A."/>
            <person name="Henrissat B."/>
            <person name="Grigoriev I.V."/>
            <person name="Hibbett D.S."/>
            <person name="Martin F."/>
            <person name="Nordberg H.P."/>
            <person name="Cantor M.N."/>
            <person name="Hua S.X."/>
        </authorList>
    </citation>
    <scope>NUCLEOTIDE SEQUENCE [LARGE SCALE GENOMIC DNA]</scope>
    <source>
        <strain evidence="7 9">Marx 270</strain>
    </source>
</reference>
<evidence type="ECO:0000256" key="1">
    <source>
        <dbReference type="ARBA" id="ARBA00004141"/>
    </source>
</evidence>
<dbReference type="PANTHER" id="PTHR11132">
    <property type="entry name" value="SOLUTE CARRIER FAMILY 35"/>
    <property type="match status" value="1"/>
</dbReference>
<keyword evidence="3 5" id="KW-1133">Transmembrane helix</keyword>
<feature type="transmembrane region" description="Helical" evidence="5">
    <location>
        <begin position="234"/>
        <end position="254"/>
    </location>
</feature>
<dbReference type="STRING" id="870435.A0A0C3PQC0"/>
<proteinExistence type="predicted"/>
<feature type="transmembrane region" description="Helical" evidence="5">
    <location>
        <begin position="28"/>
        <end position="52"/>
    </location>
</feature>
<evidence type="ECO:0000256" key="3">
    <source>
        <dbReference type="ARBA" id="ARBA00022989"/>
    </source>
</evidence>
<feature type="domain" description="Sugar phosphate transporter" evidence="6">
    <location>
        <begin position="5"/>
        <end position="304"/>
    </location>
</feature>
<reference evidence="7" key="3">
    <citation type="submission" date="2015-02" db="EMBL/GenBank/DDBJ databases">
        <title>Evolutionary Origins and Diversification of the Mycorrhizal Mutualists.</title>
        <authorList>
            <consortium name="DOE Joint Genome Institute"/>
            <consortium name="Mycorrhizal Genomics Consortium"/>
            <person name="Kohler A."/>
            <person name="Kuo A."/>
            <person name="Nagy L.G."/>
            <person name="Floudas D."/>
            <person name="Copeland A."/>
            <person name="Barry K.W."/>
            <person name="Cichocki N."/>
            <person name="Veneault-Fourrey C."/>
            <person name="LaButti K."/>
            <person name="Lindquist E.A."/>
            <person name="Lipzen A."/>
            <person name="Lundell T."/>
            <person name="Morin E."/>
            <person name="Murat C."/>
            <person name="Riley R."/>
            <person name="Ohm R."/>
            <person name="Sun H."/>
            <person name="Tunlid A."/>
            <person name="Henrissat B."/>
            <person name="Grigoriev I.V."/>
            <person name="Hibbett D.S."/>
            <person name="Martin F."/>
        </authorList>
    </citation>
    <scope>NUCLEOTIDE SEQUENCE</scope>
    <source>
        <strain evidence="7">Marx 270</strain>
    </source>
</reference>
<feature type="non-terminal residue" evidence="7">
    <location>
        <position position="315"/>
    </location>
</feature>
<sequence>QPFWLVLYFCFNLGLTLYNKGVLIHFPFAYTLTAIHALFGTVGGIFLLKTGIYTPAKLSNADNMALVAFSVLYSTNIAVSNLSLEMVTLPFHQVVRAATPIFTIFLSMVLFGSRSSGQKVASLVPVVVGVGLATYGDYYCTAAGLILTVLGTFLAAMKTIFTSILQSPPSLSHQHHSNSLLRCIVPPRLQLHPLDLLTRMAPLAFVECVILAHISGELDRVRLWSAHEMTPWTATVLSLNGAIAFGLNIVSFTANKKAGPLSMTVAANVKQVLSIILAVLIFDLSISFTNAAGIMLTLAGGAWYAAVEYRERRAR</sequence>
<dbReference type="InterPro" id="IPR050186">
    <property type="entry name" value="TPT_transporter"/>
</dbReference>
<dbReference type="InterPro" id="IPR004853">
    <property type="entry name" value="Sugar_P_trans_dom"/>
</dbReference>
<feature type="transmembrane region" description="Helical" evidence="5">
    <location>
        <begin position="64"/>
        <end position="82"/>
    </location>
</feature>
<evidence type="ECO:0000313" key="8">
    <source>
        <dbReference type="EMBL" id="KIO11188.1"/>
    </source>
</evidence>
<feature type="non-terminal residue" evidence="7">
    <location>
        <position position="1"/>
    </location>
</feature>
<comment type="subcellular location">
    <subcellularLocation>
        <location evidence="1">Membrane</location>
        <topology evidence="1">Multi-pass membrane protein</topology>
    </subcellularLocation>
</comment>